<evidence type="ECO:0000313" key="3">
    <source>
        <dbReference type="Proteomes" id="UP000294546"/>
    </source>
</evidence>
<dbReference type="PANTHER" id="PTHR21248">
    <property type="entry name" value="CARDIOLIPIN SYNTHASE"/>
    <property type="match status" value="1"/>
</dbReference>
<dbReference type="CDD" id="cd09159">
    <property type="entry name" value="PLDc_ybhO_like_2"/>
    <property type="match status" value="1"/>
</dbReference>
<feature type="domain" description="PLD phosphodiesterase" evidence="1">
    <location>
        <begin position="292"/>
        <end position="318"/>
    </location>
</feature>
<dbReference type="SUPFAM" id="SSF56024">
    <property type="entry name" value="Phospholipase D/nuclease"/>
    <property type="match status" value="2"/>
</dbReference>
<dbReference type="CDD" id="cd09110">
    <property type="entry name" value="PLDc_CLS_1"/>
    <property type="match status" value="1"/>
</dbReference>
<dbReference type="Gene3D" id="3.30.870.10">
    <property type="entry name" value="Endonuclease Chain A"/>
    <property type="match status" value="2"/>
</dbReference>
<comment type="caution">
    <text evidence="2">The sequence shown here is derived from an EMBL/GenBank/DDBJ whole genome shotgun (WGS) entry which is preliminary data.</text>
</comment>
<dbReference type="PANTHER" id="PTHR21248:SF23">
    <property type="entry name" value="CARDIOLIPIN SYNTHASE B"/>
    <property type="match status" value="1"/>
</dbReference>
<name>A0A4R1G4H6_9GAMM</name>
<gene>
    <name evidence="2" type="ORF">CLV83_4270</name>
</gene>
<reference evidence="2 3" key="1">
    <citation type="submission" date="2019-03" db="EMBL/GenBank/DDBJ databases">
        <title>Genomic Encyclopedia of Archaeal and Bacterial Type Strains, Phase II (KMG-II): from individual species to whole genera.</title>
        <authorList>
            <person name="Goeker M."/>
        </authorList>
    </citation>
    <scope>NUCLEOTIDE SEQUENCE [LARGE SCALE GENOMIC DNA]</scope>
    <source>
        <strain evidence="2 3">DSM 27697</strain>
    </source>
</reference>
<evidence type="ECO:0000313" key="2">
    <source>
        <dbReference type="EMBL" id="TCK02574.1"/>
    </source>
</evidence>
<sequence length="382" mass="44426">MSRIRARRPRFGWRDGNSVELFVDGEHFFPQMIYAIQAAQQSVMLEMYLCSSGIVMDRFIAALTEAAGRGVKVYLLLDDYGSRGLMEEDRQRLRDAGIQIGFYNPVAFYKWSRNFARDHRKLLVVDRRCAFIGGAGLTDDYDIDQPRKPETPWHELMCRVQGPVVADMASLFRHLWWRVTAEQLAGGSEQTAQSQVGAAQVRLLSTAGLANQSIKISTLRCTSRAKERVWICTAYFLPSFSLRRALRRAARQGLDVRLLVAGPLTDHRWIYYASKRFYRRLLNAGVRIYEYQPRMLHAKVALFDERVSVGSCNLDHWNLRWNLEANIEVCEPGFTREVEQLFETDFGDSVEVDAVEWERRPWYRKVRETVWALICQWILRIR</sequence>
<accession>A0A4R1G4H6</accession>
<dbReference type="InterPro" id="IPR025202">
    <property type="entry name" value="PLD-like_dom"/>
</dbReference>
<keyword evidence="3" id="KW-1185">Reference proteome</keyword>
<dbReference type="Pfam" id="PF13091">
    <property type="entry name" value="PLDc_2"/>
    <property type="match status" value="2"/>
</dbReference>
<dbReference type="GO" id="GO:0016020">
    <property type="term" value="C:membrane"/>
    <property type="evidence" value="ECO:0007669"/>
    <property type="project" value="TreeGrafter"/>
</dbReference>
<dbReference type="GO" id="GO:0032049">
    <property type="term" value="P:cardiolipin biosynthetic process"/>
    <property type="evidence" value="ECO:0007669"/>
    <property type="project" value="UniProtKB-ARBA"/>
</dbReference>
<dbReference type="InterPro" id="IPR001736">
    <property type="entry name" value="PLipase_D/transphosphatidylase"/>
</dbReference>
<dbReference type="GO" id="GO:0008808">
    <property type="term" value="F:cardiolipin synthase activity"/>
    <property type="evidence" value="ECO:0007669"/>
    <property type="project" value="TreeGrafter"/>
</dbReference>
<protein>
    <submittedName>
        <fullName evidence="2">Phosphatidylserine/phosphatidylglycerophosphate/ cardiolipin synthase-like enzyme</fullName>
    </submittedName>
</protein>
<dbReference type="Proteomes" id="UP000294546">
    <property type="component" value="Unassembled WGS sequence"/>
</dbReference>
<feature type="domain" description="PLD phosphodiesterase" evidence="1">
    <location>
        <begin position="114"/>
        <end position="141"/>
    </location>
</feature>
<organism evidence="2 3">
    <name type="scientific">Marinobacterium mangrovicola</name>
    <dbReference type="NCBI Taxonomy" id="1476959"/>
    <lineage>
        <taxon>Bacteria</taxon>
        <taxon>Pseudomonadati</taxon>
        <taxon>Pseudomonadota</taxon>
        <taxon>Gammaproteobacteria</taxon>
        <taxon>Oceanospirillales</taxon>
        <taxon>Oceanospirillaceae</taxon>
        <taxon>Marinobacterium</taxon>
    </lineage>
</organism>
<dbReference type="AlphaFoldDB" id="A0A4R1G4H6"/>
<dbReference type="PROSITE" id="PS50035">
    <property type="entry name" value="PLD"/>
    <property type="match status" value="2"/>
</dbReference>
<evidence type="ECO:0000259" key="1">
    <source>
        <dbReference type="PROSITE" id="PS50035"/>
    </source>
</evidence>
<dbReference type="SMART" id="SM00155">
    <property type="entry name" value="PLDc"/>
    <property type="match status" value="2"/>
</dbReference>
<dbReference type="EMBL" id="SMFU01000014">
    <property type="protein sequence ID" value="TCK02574.1"/>
    <property type="molecule type" value="Genomic_DNA"/>
</dbReference>
<dbReference type="RefSeq" id="WP_132297540.1">
    <property type="nucleotide sequence ID" value="NZ_SMFU01000014.1"/>
</dbReference>
<dbReference type="OrthoDB" id="9762009at2"/>
<proteinExistence type="predicted"/>